<dbReference type="PANTHER" id="PTHR33096:SF1">
    <property type="entry name" value="CXC1-LIKE CYSTEINE CLUSTER ASSOCIATED WITH KDZ TRANSPOSASES DOMAIN-CONTAINING PROTEIN"/>
    <property type="match status" value="1"/>
</dbReference>
<dbReference type="InterPro" id="IPR040521">
    <property type="entry name" value="KDZ"/>
</dbReference>
<feature type="non-terminal residue" evidence="3">
    <location>
        <position position="1"/>
    </location>
</feature>
<feature type="region of interest" description="Disordered" evidence="1">
    <location>
        <begin position="894"/>
        <end position="932"/>
    </location>
</feature>
<dbReference type="Pfam" id="PF18803">
    <property type="entry name" value="CxC2"/>
    <property type="match status" value="1"/>
</dbReference>
<organism evidence="3 4">
    <name type="scientific">Marasmius crinis-equi</name>
    <dbReference type="NCBI Taxonomy" id="585013"/>
    <lineage>
        <taxon>Eukaryota</taxon>
        <taxon>Fungi</taxon>
        <taxon>Dikarya</taxon>
        <taxon>Basidiomycota</taxon>
        <taxon>Agaricomycotina</taxon>
        <taxon>Agaricomycetes</taxon>
        <taxon>Agaricomycetidae</taxon>
        <taxon>Agaricales</taxon>
        <taxon>Marasmiineae</taxon>
        <taxon>Marasmiaceae</taxon>
        <taxon>Marasmius</taxon>
    </lineage>
</organism>
<feature type="domain" description="CxC2-like cysteine cluster KDZ transposase-associated" evidence="2">
    <location>
        <begin position="15"/>
        <end position="122"/>
    </location>
</feature>
<sequence length="932" mass="107294">RPERWSGERFEKASLGEMGLIVQLHHTSGICTHPKECYRHLLVLHSNGIYRINLRFCGCSKALPQHIQLLQRRLYPTNVRKGRISTVVTFEYLESLQIHTLTTKASVYDFYRAIERLTDNRGLTVPKSRYRQLLRAIRQWRHLKLLLRAGKGQAALDVDSSPESTLTLKCPSCPHPGINLPVGWEHLVGGVNGYLYRLCLCLDANFRLKQQAVSSHSRDPALCDGQGYFVGRKGYEDWIEENKTREDKEDEVSNCVPFAALTKQMTKFSKGLRYTGVAGVVCGRSDMIVKVANLNKGERFSVIDYVLGMAMQLWSMLLSLLLCYDIACQYFRNFERRRTRWPGRIVLSPLLKIVVAIGKLHHPGHQSKDHDQYSLNLLEGVGHTDGESCKRFWSNHNALSNSTKTMGPGSCQDLLESQFEFWNWEKYKAMGTSLWKRLRDAIEEEEKQSSSHEGFTENIPEELVTQWQKEVVAWDKGPWPKEGILNPYELKEEYLGQAEAMKELAIEDEERLKRGEVRYHKMSPATFVKLSLDLRDRQERLKGDVAEKKREPTLRQSTKIVDERSAIRRQLRNLEEVRAIYMPGLLQFLRDLGEEQGAEEEEKAEDIVVWLPSSLERGEVDRICAPGLAEIEARLQKGRAHDALDGVRHTLRVKARMVLFKNTNVRGQRDSGRSREVINTVEARAKAYAQKYRLCRKLYHELVGEDSELPELKDGDIRSYKDPAEVKVGPGRRGTDEWGEESTAASTAHHKMTTPGIDLIPLDRRELAHRTVHRTGETRKTLSWIWTFRGFKINVEDGADDSNELIRAEWCRSRARVRRAQEEVLLVREEMRWTLEYLEWAVRRWEELKEVGEMEEEQKDRGSRIEKGIAEGHSAYALEQASIQLALREKFQTLWSPDTPDTAHGEDGDKDGPAEDEGEEEEVEIDEDDGYD</sequence>
<evidence type="ECO:0000259" key="2">
    <source>
        <dbReference type="Pfam" id="PF18803"/>
    </source>
</evidence>
<dbReference type="InterPro" id="IPR041457">
    <property type="entry name" value="CxC2_KDZ-assoc"/>
</dbReference>
<feature type="compositionally biased region" description="Acidic residues" evidence="1">
    <location>
        <begin position="914"/>
        <end position="932"/>
    </location>
</feature>
<protein>
    <recommendedName>
        <fullName evidence="2">CxC2-like cysteine cluster KDZ transposase-associated domain-containing protein</fullName>
    </recommendedName>
</protein>
<proteinExistence type="predicted"/>
<accession>A0ABR3F6A4</accession>
<name>A0ABR3F6A4_9AGAR</name>
<feature type="compositionally biased region" description="Basic and acidic residues" evidence="1">
    <location>
        <begin position="901"/>
        <end position="913"/>
    </location>
</feature>
<keyword evidence="4" id="KW-1185">Reference proteome</keyword>
<gene>
    <name evidence="3" type="ORF">V5O48_011179</name>
</gene>
<dbReference type="EMBL" id="JBAHYK010000876">
    <property type="protein sequence ID" value="KAL0570776.1"/>
    <property type="molecule type" value="Genomic_DNA"/>
</dbReference>
<reference evidence="3 4" key="1">
    <citation type="submission" date="2024-02" db="EMBL/GenBank/DDBJ databases">
        <title>A draft genome for the cacao thread blight pathogen Marasmius crinis-equi.</title>
        <authorList>
            <person name="Cohen S.P."/>
            <person name="Baruah I.K."/>
            <person name="Amoako-Attah I."/>
            <person name="Bukari Y."/>
            <person name="Meinhardt L.W."/>
            <person name="Bailey B.A."/>
        </authorList>
    </citation>
    <scope>NUCLEOTIDE SEQUENCE [LARGE SCALE GENOMIC DNA]</scope>
    <source>
        <strain evidence="3 4">GH-76</strain>
    </source>
</reference>
<evidence type="ECO:0000313" key="4">
    <source>
        <dbReference type="Proteomes" id="UP001465976"/>
    </source>
</evidence>
<dbReference type="Pfam" id="PF18758">
    <property type="entry name" value="KDZ"/>
    <property type="match status" value="1"/>
</dbReference>
<comment type="caution">
    <text evidence="3">The sequence shown here is derived from an EMBL/GenBank/DDBJ whole genome shotgun (WGS) entry which is preliminary data.</text>
</comment>
<evidence type="ECO:0000256" key="1">
    <source>
        <dbReference type="SAM" id="MobiDB-lite"/>
    </source>
</evidence>
<dbReference type="PANTHER" id="PTHR33096">
    <property type="entry name" value="CXC2 DOMAIN-CONTAINING PROTEIN"/>
    <property type="match status" value="1"/>
</dbReference>
<evidence type="ECO:0000313" key="3">
    <source>
        <dbReference type="EMBL" id="KAL0570776.1"/>
    </source>
</evidence>
<dbReference type="Proteomes" id="UP001465976">
    <property type="component" value="Unassembled WGS sequence"/>
</dbReference>
<feature type="region of interest" description="Disordered" evidence="1">
    <location>
        <begin position="722"/>
        <end position="748"/>
    </location>
</feature>